<sequence>MDSKRRIAFYVRDRAGVLRYNCLEMWLDSSYSNTAWRLLTNQTWLTVTWDLALAIRYTAGENWAKSDRRVGPVFLNPYDIELNAEKSLLPLSSRECS</sequence>
<dbReference type="Proteomes" id="UP001595665">
    <property type="component" value="Unassembled WGS sequence"/>
</dbReference>
<evidence type="ECO:0000313" key="1">
    <source>
        <dbReference type="EMBL" id="MFC3460733.1"/>
    </source>
</evidence>
<dbReference type="RefSeq" id="WP_379737152.1">
    <property type="nucleotide sequence ID" value="NZ_JBHRVV010000001.1"/>
</dbReference>
<keyword evidence="2" id="KW-1185">Reference proteome</keyword>
<accession>A0ABV7PN97</accession>
<organism evidence="1 2">
    <name type="scientific">Massilia haematophila</name>
    <dbReference type="NCBI Taxonomy" id="457923"/>
    <lineage>
        <taxon>Bacteria</taxon>
        <taxon>Pseudomonadati</taxon>
        <taxon>Pseudomonadota</taxon>
        <taxon>Betaproteobacteria</taxon>
        <taxon>Burkholderiales</taxon>
        <taxon>Oxalobacteraceae</taxon>
        <taxon>Telluria group</taxon>
        <taxon>Massilia</taxon>
    </lineage>
</organism>
<proteinExistence type="predicted"/>
<evidence type="ECO:0000313" key="2">
    <source>
        <dbReference type="Proteomes" id="UP001595665"/>
    </source>
</evidence>
<name>A0ABV7PN97_9BURK</name>
<comment type="caution">
    <text evidence="1">The sequence shown here is derived from an EMBL/GenBank/DDBJ whole genome shotgun (WGS) entry which is preliminary data.</text>
</comment>
<protein>
    <submittedName>
        <fullName evidence="1">Uncharacterized protein</fullName>
    </submittedName>
</protein>
<gene>
    <name evidence="1" type="ORF">ACFOPH_21175</name>
</gene>
<dbReference type="EMBL" id="JBHRVV010000001">
    <property type="protein sequence ID" value="MFC3460733.1"/>
    <property type="molecule type" value="Genomic_DNA"/>
</dbReference>
<reference evidence="2" key="1">
    <citation type="journal article" date="2019" name="Int. J. Syst. Evol. Microbiol.">
        <title>The Global Catalogue of Microorganisms (GCM) 10K type strain sequencing project: providing services to taxonomists for standard genome sequencing and annotation.</title>
        <authorList>
            <consortium name="The Broad Institute Genomics Platform"/>
            <consortium name="The Broad Institute Genome Sequencing Center for Infectious Disease"/>
            <person name="Wu L."/>
            <person name="Ma J."/>
        </authorList>
    </citation>
    <scope>NUCLEOTIDE SEQUENCE [LARGE SCALE GENOMIC DNA]</scope>
    <source>
        <strain evidence="2">CCM 7480</strain>
    </source>
</reference>